<evidence type="ECO:0000313" key="6">
    <source>
        <dbReference type="Proteomes" id="UP000051634"/>
    </source>
</evidence>
<dbReference type="RefSeq" id="WP_057956554.1">
    <property type="nucleotide sequence ID" value="NZ_KQ556937.1"/>
</dbReference>
<comment type="caution">
    <text evidence="4">The sequence shown here is derived from an EMBL/GenBank/DDBJ whole genome shotgun (WGS) entry which is preliminary data.</text>
</comment>
<evidence type="ECO:0000256" key="1">
    <source>
        <dbReference type="ARBA" id="ARBA00022729"/>
    </source>
</evidence>
<dbReference type="InterPro" id="IPR018389">
    <property type="entry name" value="DctP_fam"/>
</dbReference>
<reference evidence="5 6" key="1">
    <citation type="submission" date="2015-11" db="EMBL/GenBank/DDBJ databases">
        <title>The genome of Candidatus Endoriftia persephone in Ridgeia piscesae and population structure of the North Eastern Pacific vestimentiferan symbionts.</title>
        <authorList>
            <person name="Perez M."/>
            <person name="Juniper K.S."/>
        </authorList>
    </citation>
    <scope>NUCLEOTIDE SEQUENCE [LARGE SCALE GENOMIC DNA]</scope>
    <source>
        <strain evidence="4">Ind10</strain>
        <strain evidence="3">Ind11</strain>
    </source>
</reference>
<dbReference type="GO" id="GO:0055085">
    <property type="term" value="P:transmembrane transport"/>
    <property type="evidence" value="ECO:0007669"/>
    <property type="project" value="InterPro"/>
</dbReference>
<protein>
    <submittedName>
        <fullName evidence="3">TRAP-type C4-dicarboxylate transport system, periplasmic component</fullName>
    </submittedName>
    <submittedName>
        <fullName evidence="4">TRAP-type C4-dicarboxylate transport system, substrate-binding protein</fullName>
    </submittedName>
</protein>
<dbReference type="AlphaFoldDB" id="A0A0T5Z498"/>
<keyword evidence="1 2" id="KW-0732">Signal</keyword>
<evidence type="ECO:0000313" key="5">
    <source>
        <dbReference type="Proteomes" id="UP000051276"/>
    </source>
</evidence>
<keyword evidence="6" id="KW-1185">Reference proteome</keyword>
<dbReference type="OrthoDB" id="5670809at2"/>
<dbReference type="STRING" id="54398.Ga0074115_11016"/>
<name>A0A0T5Z498_9GAMM</name>
<accession>A0A0T5Z498</accession>
<dbReference type="Pfam" id="PF03480">
    <property type="entry name" value="DctP"/>
    <property type="match status" value="1"/>
</dbReference>
<organism evidence="4 5">
    <name type="scientific">endosymbiont of Ridgeia piscesae</name>
    <dbReference type="NCBI Taxonomy" id="54398"/>
    <lineage>
        <taxon>Bacteria</taxon>
        <taxon>Pseudomonadati</taxon>
        <taxon>Pseudomonadota</taxon>
        <taxon>Gammaproteobacteria</taxon>
        <taxon>sulfur-oxidizing symbionts</taxon>
    </lineage>
</organism>
<evidence type="ECO:0000313" key="4">
    <source>
        <dbReference type="EMBL" id="KRT57719.1"/>
    </source>
</evidence>
<evidence type="ECO:0000256" key="2">
    <source>
        <dbReference type="SAM" id="SignalP"/>
    </source>
</evidence>
<gene>
    <name evidence="3" type="ORF">Ga0074115_11016</name>
    <name evidence="4" type="ORF">Ga0076813_12114</name>
</gene>
<dbReference type="CDD" id="cd13670">
    <property type="entry name" value="PBP2_TRAP_Tp0957_like"/>
    <property type="match status" value="1"/>
</dbReference>
<sequence>MIRAILALFFSLSLLTTANATTLKIATIAPDGTTWMKTMRAAAKQIKTRTEGRVKLRFYPGGVMGNDQSVLRKIRVSQLHGGAISGGGLTQISSDAQLYGLPFLFRNLQEVDHVRQSMDPLIAESLHAKGFASYGISEGGFAYLLSNSPVRNTQELKSQRIWIPETDQISSNAFSELGISPIPLPLTDVLTGLQTGLIDTIASSPIGAIALQWHTRVKYLTDIPLSYLYGSLVIKEKALKKLSSADRAILREEMLKAFTSLNTSSRSDNKQAKAALKQQGIEFIQPDPADRALWEQKAANSVTQAVQDGALSKSLFEQLRQLITAYRRSHPN</sequence>
<dbReference type="EMBL" id="LDXT01000087">
    <property type="protein sequence ID" value="KRT54804.1"/>
    <property type="molecule type" value="Genomic_DNA"/>
</dbReference>
<proteinExistence type="predicted"/>
<dbReference type="NCBIfam" id="NF037995">
    <property type="entry name" value="TRAP_S1"/>
    <property type="match status" value="1"/>
</dbReference>
<dbReference type="PANTHER" id="PTHR33376:SF4">
    <property type="entry name" value="SIALIC ACID-BINDING PERIPLASMIC PROTEIN SIAP"/>
    <property type="match status" value="1"/>
</dbReference>
<feature type="signal peptide" evidence="2">
    <location>
        <begin position="1"/>
        <end position="20"/>
    </location>
</feature>
<dbReference type="PANTHER" id="PTHR33376">
    <property type="match status" value="1"/>
</dbReference>
<dbReference type="EMBL" id="LMXI01000483">
    <property type="protein sequence ID" value="KRT57719.1"/>
    <property type="molecule type" value="Genomic_DNA"/>
</dbReference>
<dbReference type="InterPro" id="IPR038404">
    <property type="entry name" value="TRAP_DctP_sf"/>
</dbReference>
<feature type="chain" id="PRO_5007432609" evidence="2">
    <location>
        <begin position="21"/>
        <end position="332"/>
    </location>
</feature>
<dbReference type="Proteomes" id="UP000051276">
    <property type="component" value="Unassembled WGS sequence"/>
</dbReference>
<dbReference type="Gene3D" id="3.40.190.170">
    <property type="entry name" value="Bacterial extracellular solute-binding protein, family 7"/>
    <property type="match status" value="1"/>
</dbReference>
<dbReference type="Proteomes" id="UP000051634">
    <property type="component" value="Unassembled WGS sequence"/>
</dbReference>
<evidence type="ECO:0000313" key="3">
    <source>
        <dbReference type="EMBL" id="KRT54804.1"/>
    </source>
</evidence>